<dbReference type="InParanoid" id="A0A3Q3N9T0"/>
<dbReference type="GO" id="GO:0007155">
    <property type="term" value="P:cell adhesion"/>
    <property type="evidence" value="ECO:0007669"/>
    <property type="project" value="UniProtKB-KW"/>
</dbReference>
<dbReference type="Gene3D" id="3.10.250.10">
    <property type="entry name" value="SRCR-like domain"/>
    <property type="match status" value="1"/>
</dbReference>
<reference evidence="12" key="1">
    <citation type="submission" date="2025-08" db="UniProtKB">
        <authorList>
            <consortium name="Ensembl"/>
        </authorList>
    </citation>
    <scope>IDENTIFICATION</scope>
</reference>
<dbReference type="InterPro" id="IPR011705">
    <property type="entry name" value="BACK"/>
</dbReference>
<dbReference type="Pfam" id="PF07707">
    <property type="entry name" value="BACK"/>
    <property type="match status" value="1"/>
</dbReference>
<evidence type="ECO:0000256" key="5">
    <source>
        <dbReference type="ARBA" id="ARBA00022889"/>
    </source>
</evidence>
<feature type="domain" description="BTB" evidence="10">
    <location>
        <begin position="197"/>
        <end position="258"/>
    </location>
</feature>
<evidence type="ECO:0000256" key="8">
    <source>
        <dbReference type="PROSITE-ProRule" id="PRU00196"/>
    </source>
</evidence>
<dbReference type="Pfam" id="PF00530">
    <property type="entry name" value="SRCR"/>
    <property type="match status" value="1"/>
</dbReference>
<feature type="domain" description="SRCR" evidence="11">
    <location>
        <begin position="44"/>
        <end position="144"/>
    </location>
</feature>
<keyword evidence="13" id="KW-1185">Reference proteome</keyword>
<evidence type="ECO:0000256" key="6">
    <source>
        <dbReference type="ARBA" id="ARBA00023157"/>
    </source>
</evidence>
<dbReference type="InterPro" id="IPR051481">
    <property type="entry name" value="BTB-POZ/Galectin-3-binding"/>
</dbReference>
<keyword evidence="3" id="KW-0272">Extracellular matrix</keyword>
<evidence type="ECO:0000259" key="11">
    <source>
        <dbReference type="PROSITE" id="PS50287"/>
    </source>
</evidence>
<feature type="chain" id="PRO_5018623039" evidence="9">
    <location>
        <begin position="23"/>
        <end position="608"/>
    </location>
</feature>
<dbReference type="InterPro" id="IPR036772">
    <property type="entry name" value="SRCR-like_dom_sf"/>
</dbReference>
<evidence type="ECO:0000313" key="13">
    <source>
        <dbReference type="Proteomes" id="UP000261660"/>
    </source>
</evidence>
<evidence type="ECO:0000256" key="4">
    <source>
        <dbReference type="ARBA" id="ARBA00022729"/>
    </source>
</evidence>
<dbReference type="SUPFAM" id="SSF54695">
    <property type="entry name" value="POZ domain"/>
    <property type="match status" value="1"/>
</dbReference>
<dbReference type="PROSITE" id="PS50097">
    <property type="entry name" value="BTB"/>
    <property type="match status" value="1"/>
</dbReference>
<accession>A0A3Q3N9T0</accession>
<dbReference type="STRING" id="56723.ENSLBEP00000030790"/>
<keyword evidence="4 9" id="KW-0732">Signal</keyword>
<dbReference type="Ensembl" id="ENSLBET00000032205.1">
    <property type="protein sequence ID" value="ENSLBEP00000030790.1"/>
    <property type="gene ID" value="ENSLBEG00000023260.1"/>
</dbReference>
<dbReference type="InterPro" id="IPR011333">
    <property type="entry name" value="SKP1/BTB/POZ_sf"/>
</dbReference>
<dbReference type="SMART" id="SM00202">
    <property type="entry name" value="SR"/>
    <property type="match status" value="1"/>
</dbReference>
<protein>
    <submittedName>
        <fullName evidence="12">Galectin 3 binding protein, tandem duplicate 2</fullName>
    </submittedName>
</protein>
<evidence type="ECO:0000256" key="1">
    <source>
        <dbReference type="ARBA" id="ARBA00004498"/>
    </source>
</evidence>
<proteinExistence type="predicted"/>
<dbReference type="SMART" id="SM00875">
    <property type="entry name" value="BACK"/>
    <property type="match status" value="1"/>
</dbReference>
<dbReference type="GeneTree" id="ENSGT00950000182983"/>
<keyword evidence="5" id="KW-0130">Cell adhesion</keyword>
<evidence type="ECO:0000313" key="12">
    <source>
        <dbReference type="Ensembl" id="ENSLBEP00000030790.1"/>
    </source>
</evidence>
<reference evidence="12" key="2">
    <citation type="submission" date="2025-09" db="UniProtKB">
        <authorList>
            <consortium name="Ensembl"/>
        </authorList>
    </citation>
    <scope>IDENTIFICATION</scope>
</reference>
<evidence type="ECO:0000259" key="10">
    <source>
        <dbReference type="PROSITE" id="PS50097"/>
    </source>
</evidence>
<dbReference type="PANTHER" id="PTHR24410">
    <property type="entry name" value="HL07962P-RELATED"/>
    <property type="match status" value="1"/>
</dbReference>
<evidence type="ECO:0000256" key="9">
    <source>
        <dbReference type="SAM" id="SignalP"/>
    </source>
</evidence>
<dbReference type="Gene3D" id="3.30.710.10">
    <property type="entry name" value="Potassium Channel Kv1.1, Chain A"/>
    <property type="match status" value="1"/>
</dbReference>
<dbReference type="InterPro" id="IPR001190">
    <property type="entry name" value="SRCR"/>
</dbReference>
<comment type="subcellular location">
    <subcellularLocation>
        <location evidence="1">Secreted</location>
        <location evidence="1">Extracellular space</location>
        <location evidence="1">Extracellular matrix</location>
    </subcellularLocation>
</comment>
<feature type="disulfide bond" evidence="8">
    <location>
        <begin position="69"/>
        <end position="133"/>
    </location>
</feature>
<dbReference type="InterPro" id="IPR000210">
    <property type="entry name" value="BTB/POZ_dom"/>
</dbReference>
<dbReference type="FunCoup" id="A0A3Q3N9T0">
    <property type="interactions" value="476"/>
</dbReference>
<evidence type="ECO:0000256" key="2">
    <source>
        <dbReference type="ARBA" id="ARBA00022525"/>
    </source>
</evidence>
<keyword evidence="7" id="KW-0325">Glycoprotein</keyword>
<feature type="signal peptide" evidence="9">
    <location>
        <begin position="1"/>
        <end position="22"/>
    </location>
</feature>
<dbReference type="SUPFAM" id="SSF56487">
    <property type="entry name" value="SRCR-like"/>
    <property type="match status" value="1"/>
</dbReference>
<name>A0A3Q3N9T0_9LABR</name>
<evidence type="ECO:0000256" key="3">
    <source>
        <dbReference type="ARBA" id="ARBA00022530"/>
    </source>
</evidence>
<dbReference type="OrthoDB" id="25028at2759"/>
<sequence>MLRHRNLFSLWLLLLLHESGRAATFKLFGRPFEPQSGDVKEGDLRLFGSQSASEGRVEVYHNGKWGTVCDDDWDMAEAQVVCRQLKFPGAKSVVIGKDYGPASGPIWLDDLHCKGTENYLSTCSFKGWGLTDCSHKEDVGVICETDVIPGTNTTIDDSAHQLDHSISLSDELGQIFDSGSGCDFLISVQSATGNRKEDGTLEMAETEMCTHKIILLQFPFFNASVESTSITVSISQSCKPYFSSLIRYIYTRKIDVTFTSAQCIHWMASRFGMKQLMEDTGRLFTKILPEDASFQTQLSLYEYAEETGDLVLQENCIQYLAWNYQSLTTSPAWKILSVKLLGAILSRSDLVVQDEYFLLQTVQSWIKEKGNSTTSEAQLDLLNCIRFPMIPAEKLYDLELHSSLDSTFTNMYRDNMLKAFQFNVLLLSTLQSNPTFKEDEDYKPRIYTSEAWSTSFDRSDPVPTRYPPNYRNMRYMSYENYYYYPTPSPYGQSSASFTTSVHYSLIFNDTRVSWQANVFKKQRECSNQGLRCASFPAARLVIRNYYNQKSNNILFRNRLLLKCQDKYICQVQDFKEDMAYINANGTQNAYPCPKDEYTYHFVVRPEYV</sequence>
<dbReference type="GO" id="GO:0016020">
    <property type="term" value="C:membrane"/>
    <property type="evidence" value="ECO:0007669"/>
    <property type="project" value="InterPro"/>
</dbReference>
<evidence type="ECO:0000256" key="7">
    <source>
        <dbReference type="ARBA" id="ARBA00023180"/>
    </source>
</evidence>
<keyword evidence="6 8" id="KW-1015">Disulfide bond</keyword>
<dbReference type="Proteomes" id="UP000261660">
    <property type="component" value="Unplaced"/>
</dbReference>
<dbReference type="AlphaFoldDB" id="A0A3Q3N9T0"/>
<dbReference type="FunFam" id="3.10.250.10:FF:000001">
    <property type="entry name" value="Lysyl oxidase 4 isoform X1"/>
    <property type="match status" value="1"/>
</dbReference>
<feature type="disulfide bond" evidence="8">
    <location>
        <begin position="82"/>
        <end position="143"/>
    </location>
</feature>
<dbReference type="Gene3D" id="1.25.40.420">
    <property type="match status" value="1"/>
</dbReference>
<organism evidence="12 13">
    <name type="scientific">Labrus bergylta</name>
    <name type="common">ballan wrasse</name>
    <dbReference type="NCBI Taxonomy" id="56723"/>
    <lineage>
        <taxon>Eukaryota</taxon>
        <taxon>Metazoa</taxon>
        <taxon>Chordata</taxon>
        <taxon>Craniata</taxon>
        <taxon>Vertebrata</taxon>
        <taxon>Euteleostomi</taxon>
        <taxon>Actinopterygii</taxon>
        <taxon>Neopterygii</taxon>
        <taxon>Teleostei</taxon>
        <taxon>Neoteleostei</taxon>
        <taxon>Acanthomorphata</taxon>
        <taxon>Eupercaria</taxon>
        <taxon>Labriformes</taxon>
        <taxon>Labridae</taxon>
        <taxon>Labrus</taxon>
    </lineage>
</organism>
<dbReference type="PROSITE" id="PS50287">
    <property type="entry name" value="SRCR_2"/>
    <property type="match status" value="1"/>
</dbReference>
<dbReference type="PANTHER" id="PTHR24410:SF16">
    <property type="entry name" value="GALECTIN-3-BINDING PROTEIN"/>
    <property type="match status" value="1"/>
</dbReference>
<feature type="disulfide bond" evidence="8">
    <location>
        <begin position="113"/>
        <end position="123"/>
    </location>
</feature>
<dbReference type="PRINTS" id="PR00258">
    <property type="entry name" value="SPERACTRCPTR"/>
</dbReference>
<keyword evidence="2" id="KW-0964">Secreted</keyword>